<dbReference type="RefSeq" id="XP_007781233.1">
    <property type="nucleotide sequence ID" value="XM_007783043.1"/>
</dbReference>
<gene>
    <name evidence="3" type="ORF">W97_05158</name>
</gene>
<feature type="region of interest" description="Disordered" evidence="2">
    <location>
        <begin position="48"/>
        <end position="79"/>
    </location>
</feature>
<feature type="compositionally biased region" description="Basic and acidic residues" evidence="2">
    <location>
        <begin position="19"/>
        <end position="30"/>
    </location>
</feature>
<evidence type="ECO:0000313" key="4">
    <source>
        <dbReference type="Proteomes" id="UP000016924"/>
    </source>
</evidence>
<dbReference type="Proteomes" id="UP000016924">
    <property type="component" value="Unassembled WGS sequence"/>
</dbReference>
<organism evidence="3 4">
    <name type="scientific">Coniosporium apollinis (strain CBS 100218)</name>
    <name type="common">Rock-inhabiting black yeast</name>
    <dbReference type="NCBI Taxonomy" id="1168221"/>
    <lineage>
        <taxon>Eukaryota</taxon>
        <taxon>Fungi</taxon>
        <taxon>Dikarya</taxon>
        <taxon>Ascomycota</taxon>
        <taxon>Pezizomycotina</taxon>
        <taxon>Dothideomycetes</taxon>
        <taxon>Dothideomycetes incertae sedis</taxon>
        <taxon>Coniosporium</taxon>
    </lineage>
</organism>
<reference evidence="4" key="1">
    <citation type="submission" date="2012-06" db="EMBL/GenBank/DDBJ databases">
        <title>The genome sequence of Coniosporium apollinis CBS 100218.</title>
        <authorList>
            <consortium name="The Broad Institute Genome Sequencing Platform"/>
            <person name="Cuomo C."/>
            <person name="Gorbushina A."/>
            <person name="Noack S."/>
            <person name="Walker B."/>
            <person name="Young S.K."/>
            <person name="Zeng Q."/>
            <person name="Gargeya S."/>
            <person name="Fitzgerald M."/>
            <person name="Haas B."/>
            <person name="Abouelleil A."/>
            <person name="Alvarado L."/>
            <person name="Arachchi H.M."/>
            <person name="Berlin A.M."/>
            <person name="Chapman S.B."/>
            <person name="Goldberg J."/>
            <person name="Griggs A."/>
            <person name="Gujja S."/>
            <person name="Hansen M."/>
            <person name="Howarth C."/>
            <person name="Imamovic A."/>
            <person name="Larimer J."/>
            <person name="McCowan C."/>
            <person name="Montmayeur A."/>
            <person name="Murphy C."/>
            <person name="Neiman D."/>
            <person name="Pearson M."/>
            <person name="Priest M."/>
            <person name="Roberts A."/>
            <person name="Saif S."/>
            <person name="Shea T."/>
            <person name="Sisk P."/>
            <person name="Sykes S."/>
            <person name="Wortman J."/>
            <person name="Nusbaum C."/>
            <person name="Birren B."/>
        </authorList>
    </citation>
    <scope>NUCLEOTIDE SEQUENCE [LARGE SCALE GENOMIC DNA]</scope>
    <source>
        <strain evidence="4">CBS 100218</strain>
    </source>
</reference>
<sequence length="197" mass="21345">MPAPFNAQPDQESYPLNIKSDDSDVARHAGPDLIAQITEDVRKKVIESLHTSGSLRPETAAPKHDSERGKSTSGAGVAEIRESDADLRDLWASRRVQRLEAELEQAKQESAAEKEARLDLEVKHSGVMEEKARLVEAIASFVHGFHSVIDSTNAAHRVLANAYSMLSADSVEAITSRMDEITAANGAAGKCLKDTEV</sequence>
<evidence type="ECO:0000256" key="2">
    <source>
        <dbReference type="SAM" id="MobiDB-lite"/>
    </source>
</evidence>
<accession>R7YW56</accession>
<feature type="coiled-coil region" evidence="1">
    <location>
        <begin position="89"/>
        <end position="123"/>
    </location>
</feature>
<proteinExistence type="predicted"/>
<dbReference type="AlphaFoldDB" id="R7YW56"/>
<dbReference type="GeneID" id="19902469"/>
<keyword evidence="1" id="KW-0175">Coiled coil</keyword>
<evidence type="ECO:0000256" key="1">
    <source>
        <dbReference type="SAM" id="Coils"/>
    </source>
</evidence>
<evidence type="ECO:0000313" key="3">
    <source>
        <dbReference type="EMBL" id="EON65916.1"/>
    </source>
</evidence>
<name>R7YW56_CONA1</name>
<feature type="compositionally biased region" description="Basic and acidic residues" evidence="2">
    <location>
        <begin position="61"/>
        <end position="70"/>
    </location>
</feature>
<protein>
    <submittedName>
        <fullName evidence="3">Uncharacterized protein</fullName>
    </submittedName>
</protein>
<keyword evidence="4" id="KW-1185">Reference proteome</keyword>
<dbReference type="EMBL" id="JH767577">
    <property type="protein sequence ID" value="EON65916.1"/>
    <property type="molecule type" value="Genomic_DNA"/>
</dbReference>
<dbReference type="HOGENOM" id="CLU_1384088_0_0_1"/>
<feature type="region of interest" description="Disordered" evidence="2">
    <location>
        <begin position="1"/>
        <end position="31"/>
    </location>
</feature>